<organism evidence="1 2">
    <name type="scientific">Dreissena polymorpha</name>
    <name type="common">Zebra mussel</name>
    <name type="synonym">Mytilus polymorpha</name>
    <dbReference type="NCBI Taxonomy" id="45954"/>
    <lineage>
        <taxon>Eukaryota</taxon>
        <taxon>Metazoa</taxon>
        <taxon>Spiralia</taxon>
        <taxon>Lophotrochozoa</taxon>
        <taxon>Mollusca</taxon>
        <taxon>Bivalvia</taxon>
        <taxon>Autobranchia</taxon>
        <taxon>Heteroconchia</taxon>
        <taxon>Euheterodonta</taxon>
        <taxon>Imparidentia</taxon>
        <taxon>Neoheterodontei</taxon>
        <taxon>Myida</taxon>
        <taxon>Dreissenoidea</taxon>
        <taxon>Dreissenidae</taxon>
        <taxon>Dreissena</taxon>
    </lineage>
</organism>
<reference evidence="1" key="2">
    <citation type="submission" date="2020-11" db="EMBL/GenBank/DDBJ databases">
        <authorList>
            <person name="McCartney M.A."/>
            <person name="Auch B."/>
            <person name="Kono T."/>
            <person name="Mallez S."/>
            <person name="Becker A."/>
            <person name="Gohl D.M."/>
            <person name="Silverstein K.A.T."/>
            <person name="Koren S."/>
            <person name="Bechman K.B."/>
            <person name="Herman A."/>
            <person name="Abrahante J.E."/>
            <person name="Garbe J."/>
        </authorList>
    </citation>
    <scope>NUCLEOTIDE SEQUENCE</scope>
    <source>
        <strain evidence="1">Duluth1</strain>
        <tissue evidence="1">Whole animal</tissue>
    </source>
</reference>
<reference evidence="1" key="1">
    <citation type="journal article" date="2019" name="bioRxiv">
        <title>The Genome of the Zebra Mussel, Dreissena polymorpha: A Resource for Invasive Species Research.</title>
        <authorList>
            <person name="McCartney M.A."/>
            <person name="Auch B."/>
            <person name="Kono T."/>
            <person name="Mallez S."/>
            <person name="Zhang Y."/>
            <person name="Obille A."/>
            <person name="Becker A."/>
            <person name="Abrahante J.E."/>
            <person name="Garbe J."/>
            <person name="Badalamenti J.P."/>
            <person name="Herman A."/>
            <person name="Mangelson H."/>
            <person name="Liachko I."/>
            <person name="Sullivan S."/>
            <person name="Sone E.D."/>
            <person name="Koren S."/>
            <person name="Silverstein K.A.T."/>
            <person name="Beckman K.B."/>
            <person name="Gohl D.M."/>
        </authorList>
    </citation>
    <scope>NUCLEOTIDE SEQUENCE</scope>
    <source>
        <strain evidence="1">Duluth1</strain>
        <tissue evidence="1">Whole animal</tissue>
    </source>
</reference>
<sequence length="89" mass="10193">MIDDEMNNFIETLIYILNDPVFMHIHQTSSEQIPEDRHISLVISVADMNSALDEKKQSMKTFLETLKKETIVDLDTQTLTTVLKQLGIA</sequence>
<keyword evidence="2" id="KW-1185">Reference proteome</keyword>
<proteinExistence type="predicted"/>
<evidence type="ECO:0000313" key="1">
    <source>
        <dbReference type="EMBL" id="KAH3782438.1"/>
    </source>
</evidence>
<name>A0A9D4EMM7_DREPO</name>
<gene>
    <name evidence="1" type="ORF">DPMN_160353</name>
</gene>
<protein>
    <submittedName>
        <fullName evidence="1">Uncharacterized protein</fullName>
    </submittedName>
</protein>
<dbReference type="EMBL" id="JAIWYP010000008">
    <property type="protein sequence ID" value="KAH3782438.1"/>
    <property type="molecule type" value="Genomic_DNA"/>
</dbReference>
<comment type="caution">
    <text evidence="1">The sequence shown here is derived from an EMBL/GenBank/DDBJ whole genome shotgun (WGS) entry which is preliminary data.</text>
</comment>
<evidence type="ECO:0000313" key="2">
    <source>
        <dbReference type="Proteomes" id="UP000828390"/>
    </source>
</evidence>
<accession>A0A9D4EMM7</accession>
<dbReference type="AlphaFoldDB" id="A0A9D4EMM7"/>
<dbReference type="Proteomes" id="UP000828390">
    <property type="component" value="Unassembled WGS sequence"/>
</dbReference>